<evidence type="ECO:0000256" key="4">
    <source>
        <dbReference type="ARBA" id="ARBA00022692"/>
    </source>
</evidence>
<keyword evidence="6 8" id="KW-0472">Membrane</keyword>
<dbReference type="Gene3D" id="3.55.50.30">
    <property type="match status" value="1"/>
</dbReference>
<sequence length="1165" mass="126839">MSNQLLTKSGLALIALLMGREAIAQNVAFVQPARLYQDRQTGPETQKLKEALLELGKKYQVNIVFEESTVQGISIAVVPEAGNVKFEKKLESLLSPNNLEFRKSRKGTYLIIRKQARKSPAEQSHTSEVMQLTPLAGTSASTSAQPSVTGVQIAAISVKGRVFDAKGDGLPGVSIVVKGTNRGVTTDASGDYQVTVDDASSALIFSFVGFASQEVVVGNRTTLDIVMVENVNALDELVVVGYGEQSRKDLVGSVGVLSRKNFGDVGVSNTSQLLQGKIAGVQVVNNSGVPGAGAQIVVRGTGSFTSAAPLYVIDGIQSDATMFNSLSPYDIEYISVLKDASSVAIYGAQGANGVVVVTTRLPKTGKPRVTYNGYVGISKPWKQFDMLNAQQYTDLVKEWYTNYGQPLPPRLATPEANITKTDWQKEMFRTAKMTEHHINIGGGTEHVTYSFSTGYTKQESQVVDLNFTRANFRFNLEEFIGKRIKLGQQLNIRYQVSDGNTANILNGLRMPPYISVYDPTNLLGGYGIATSAKDGNDSQNPLIIPNLYDTKNRNLNNYLQLYGELDIIEGLRFRTQFGGTYNFNQNYSYNPTYAGNQLVTQSQISEGYGYNLSYILENYFTYNKQFKNHGLTLTAGNSYRDGYLSRSVNLVGSNFANTEIHQIGVAKTVNFSSGAANSNSRFISYFARVNYNFKEKYILTLTGRRDATSLFSKDNRVGYFPSAGLGWRISDEAFMKNIPFISDLKLRTSWGKTGNSNIAGFSYQSTVWTGSGNSVVYPLGPNETLVNGATVTVPSTPNLKWEETSTIDVGLDATFFHNHFSVSAGYYNRKNKDLLVEVPVALSTGYGGVSGASASQLINAASAFNKGFELTLGYNGTSKDLRYSINVNGAYNKNQVTSLGTQGAVPIIAGAFYSVPAMSRTEVGNPIGAFYGYKYDHVAIDNADIEKYNALARQKTGDPNAVYQAGLLPGDRIFQDVDGDGQVTLTDQTFLGSPIPKLTYGVDVNLNYKNFDFMATLQGVAGIDIINGTKYYLEGVALPFNTKTTVLNRWQKPGDITDIARAGQNYGTAANLRNSSWYVENGAYARVRNVTLGYTVPGAKIKPATASIVSSLRVYLTAQNLFTFTNYSGYDPEVTGSGSFIFGRGIDTGQVPQPRTFMLGLQLGF</sequence>
<dbReference type="PROSITE" id="PS52016">
    <property type="entry name" value="TONB_DEPENDENT_REC_3"/>
    <property type="match status" value="1"/>
</dbReference>
<protein>
    <submittedName>
        <fullName evidence="13">TonB-linked outer membrane protein, SusC/RagA family</fullName>
    </submittedName>
</protein>
<evidence type="ECO:0000313" key="13">
    <source>
        <dbReference type="EMBL" id="SDG48248.1"/>
    </source>
</evidence>
<keyword evidence="3 8" id="KW-1134">Transmembrane beta strand</keyword>
<dbReference type="Gene3D" id="2.170.130.10">
    <property type="entry name" value="TonB-dependent receptor, plug domain"/>
    <property type="match status" value="1"/>
</dbReference>
<dbReference type="Pfam" id="PF13715">
    <property type="entry name" value="CarbopepD_reg_2"/>
    <property type="match status" value="1"/>
</dbReference>
<dbReference type="Gene3D" id="2.40.170.20">
    <property type="entry name" value="TonB-dependent receptor, beta-barrel domain"/>
    <property type="match status" value="1"/>
</dbReference>
<dbReference type="InterPro" id="IPR036942">
    <property type="entry name" value="Beta-barrel_TonB_sf"/>
</dbReference>
<evidence type="ECO:0000256" key="1">
    <source>
        <dbReference type="ARBA" id="ARBA00004571"/>
    </source>
</evidence>
<dbReference type="InterPro" id="IPR023997">
    <property type="entry name" value="TonB-dep_OMP_SusC/RagA_CS"/>
</dbReference>
<dbReference type="AlphaFoldDB" id="A0A1G7ULL4"/>
<evidence type="ECO:0000313" key="14">
    <source>
        <dbReference type="Proteomes" id="UP000198748"/>
    </source>
</evidence>
<feature type="domain" description="TonB-dependent receptor-like beta-barrel" evidence="11">
    <location>
        <begin position="509"/>
        <end position="1121"/>
    </location>
</feature>
<evidence type="ECO:0000256" key="10">
    <source>
        <dbReference type="SAM" id="SignalP"/>
    </source>
</evidence>
<evidence type="ECO:0000256" key="8">
    <source>
        <dbReference type="PROSITE-ProRule" id="PRU01360"/>
    </source>
</evidence>
<dbReference type="Proteomes" id="UP000198748">
    <property type="component" value="Unassembled WGS sequence"/>
</dbReference>
<keyword evidence="7 8" id="KW-0998">Cell outer membrane</keyword>
<evidence type="ECO:0000256" key="9">
    <source>
        <dbReference type="RuleBase" id="RU003357"/>
    </source>
</evidence>
<feature type="domain" description="TonB-dependent receptor plug" evidence="12">
    <location>
        <begin position="248"/>
        <end position="354"/>
    </location>
</feature>
<evidence type="ECO:0000259" key="11">
    <source>
        <dbReference type="Pfam" id="PF00593"/>
    </source>
</evidence>
<dbReference type="InterPro" id="IPR008969">
    <property type="entry name" value="CarboxyPept-like_regulatory"/>
</dbReference>
<dbReference type="NCBIfam" id="TIGR04057">
    <property type="entry name" value="SusC_RagA_signa"/>
    <property type="match status" value="1"/>
</dbReference>
<reference evidence="14" key="1">
    <citation type="submission" date="2016-10" db="EMBL/GenBank/DDBJ databases">
        <authorList>
            <person name="Varghese N."/>
            <person name="Submissions S."/>
        </authorList>
    </citation>
    <scope>NUCLEOTIDE SEQUENCE [LARGE SCALE GENOMIC DNA]</scope>
    <source>
        <strain evidence="14">DSM 25329</strain>
    </source>
</reference>
<dbReference type="SUPFAM" id="SSF49464">
    <property type="entry name" value="Carboxypeptidase regulatory domain-like"/>
    <property type="match status" value="1"/>
</dbReference>
<dbReference type="GO" id="GO:0009279">
    <property type="term" value="C:cell outer membrane"/>
    <property type="evidence" value="ECO:0007669"/>
    <property type="project" value="UniProtKB-SubCell"/>
</dbReference>
<dbReference type="InterPro" id="IPR012910">
    <property type="entry name" value="Plug_dom"/>
</dbReference>
<keyword evidence="4 8" id="KW-0812">Transmembrane</keyword>
<dbReference type="Pfam" id="PF00593">
    <property type="entry name" value="TonB_dep_Rec_b-barrel"/>
    <property type="match status" value="1"/>
</dbReference>
<dbReference type="InterPro" id="IPR037066">
    <property type="entry name" value="Plug_dom_sf"/>
</dbReference>
<dbReference type="EMBL" id="FNAN01000019">
    <property type="protein sequence ID" value="SDG48248.1"/>
    <property type="molecule type" value="Genomic_DNA"/>
</dbReference>
<dbReference type="NCBIfam" id="TIGR04056">
    <property type="entry name" value="OMP_RagA_SusC"/>
    <property type="match status" value="1"/>
</dbReference>
<dbReference type="SUPFAM" id="SSF56935">
    <property type="entry name" value="Porins"/>
    <property type="match status" value="1"/>
</dbReference>
<feature type="chain" id="PRO_5011603193" evidence="10">
    <location>
        <begin position="25"/>
        <end position="1165"/>
    </location>
</feature>
<dbReference type="RefSeq" id="WP_090156231.1">
    <property type="nucleotide sequence ID" value="NZ_FNAN01000019.1"/>
</dbReference>
<keyword evidence="5 9" id="KW-0798">TonB box</keyword>
<dbReference type="Gene3D" id="2.60.40.1120">
    <property type="entry name" value="Carboxypeptidase-like, regulatory domain"/>
    <property type="match status" value="1"/>
</dbReference>
<evidence type="ECO:0000259" key="12">
    <source>
        <dbReference type="Pfam" id="PF07715"/>
    </source>
</evidence>
<gene>
    <name evidence="13" type="ORF">SAMN04487996_11935</name>
</gene>
<feature type="signal peptide" evidence="10">
    <location>
        <begin position="1"/>
        <end position="24"/>
    </location>
</feature>
<dbReference type="Pfam" id="PF07715">
    <property type="entry name" value="Plug"/>
    <property type="match status" value="1"/>
</dbReference>
<comment type="similarity">
    <text evidence="8 9">Belongs to the TonB-dependent receptor family.</text>
</comment>
<evidence type="ECO:0000256" key="6">
    <source>
        <dbReference type="ARBA" id="ARBA00023136"/>
    </source>
</evidence>
<evidence type="ECO:0000256" key="3">
    <source>
        <dbReference type="ARBA" id="ARBA00022452"/>
    </source>
</evidence>
<dbReference type="InterPro" id="IPR000531">
    <property type="entry name" value="Beta-barrel_TonB"/>
</dbReference>
<keyword evidence="2 8" id="KW-0813">Transport</keyword>
<evidence type="ECO:0000256" key="5">
    <source>
        <dbReference type="ARBA" id="ARBA00023077"/>
    </source>
</evidence>
<keyword evidence="14" id="KW-1185">Reference proteome</keyword>
<comment type="subcellular location">
    <subcellularLocation>
        <location evidence="1 8">Cell outer membrane</location>
        <topology evidence="1 8">Multi-pass membrane protein</topology>
    </subcellularLocation>
</comment>
<dbReference type="InterPro" id="IPR039426">
    <property type="entry name" value="TonB-dep_rcpt-like"/>
</dbReference>
<keyword evidence="10" id="KW-0732">Signal</keyword>
<dbReference type="STRING" id="659014.SAMN04487996_11935"/>
<dbReference type="InterPro" id="IPR023996">
    <property type="entry name" value="TonB-dep_OMP_SusC/RagA"/>
</dbReference>
<evidence type="ECO:0000256" key="7">
    <source>
        <dbReference type="ARBA" id="ARBA00023237"/>
    </source>
</evidence>
<proteinExistence type="inferred from homology"/>
<accession>A0A1G7ULL4</accession>
<organism evidence="13 14">
    <name type="scientific">Dyadobacter soli</name>
    <dbReference type="NCBI Taxonomy" id="659014"/>
    <lineage>
        <taxon>Bacteria</taxon>
        <taxon>Pseudomonadati</taxon>
        <taxon>Bacteroidota</taxon>
        <taxon>Cytophagia</taxon>
        <taxon>Cytophagales</taxon>
        <taxon>Spirosomataceae</taxon>
        <taxon>Dyadobacter</taxon>
    </lineage>
</organism>
<name>A0A1G7ULL4_9BACT</name>
<evidence type="ECO:0000256" key="2">
    <source>
        <dbReference type="ARBA" id="ARBA00022448"/>
    </source>
</evidence>
<dbReference type="OrthoDB" id="778146at2"/>